<dbReference type="InterPro" id="IPR018152">
    <property type="entry name" value="SOD_Cu/Zn_BS"/>
</dbReference>
<evidence type="ECO:0000259" key="2">
    <source>
        <dbReference type="Pfam" id="PF00080"/>
    </source>
</evidence>
<dbReference type="InterPro" id="IPR036423">
    <property type="entry name" value="SOD-like_Cu/Zn_dom_sf"/>
</dbReference>
<keyword evidence="1" id="KW-0472">Membrane</keyword>
<evidence type="ECO:0000313" key="3">
    <source>
        <dbReference type="EMBL" id="QHT15722.1"/>
    </source>
</evidence>
<evidence type="ECO:0000256" key="1">
    <source>
        <dbReference type="SAM" id="Phobius"/>
    </source>
</evidence>
<dbReference type="Gene3D" id="2.60.40.200">
    <property type="entry name" value="Superoxide dismutase, copper/zinc binding domain"/>
    <property type="match status" value="1"/>
</dbReference>
<dbReference type="GO" id="GO:0005507">
    <property type="term" value="F:copper ion binding"/>
    <property type="evidence" value="ECO:0007669"/>
    <property type="project" value="InterPro"/>
</dbReference>
<dbReference type="Pfam" id="PF00080">
    <property type="entry name" value="Sod_Cu"/>
    <property type="match status" value="1"/>
</dbReference>
<dbReference type="AlphaFoldDB" id="A0A6C0DH54"/>
<dbReference type="PRINTS" id="PR00068">
    <property type="entry name" value="CUZNDISMTASE"/>
</dbReference>
<dbReference type="PROSITE" id="PS00332">
    <property type="entry name" value="SOD_CU_ZN_2"/>
    <property type="match status" value="1"/>
</dbReference>
<feature type="domain" description="Superoxide dismutase copper/zinc binding" evidence="2">
    <location>
        <begin position="50"/>
        <end position="178"/>
    </location>
</feature>
<name>A0A6C0DH54_9ZZZZ</name>
<keyword evidence="1" id="KW-1133">Transmembrane helix</keyword>
<dbReference type="GO" id="GO:0006801">
    <property type="term" value="P:superoxide metabolic process"/>
    <property type="evidence" value="ECO:0007669"/>
    <property type="project" value="InterPro"/>
</dbReference>
<accession>A0A6C0DH54</accession>
<dbReference type="InterPro" id="IPR024134">
    <property type="entry name" value="SOD_Cu/Zn_/chaperone"/>
</dbReference>
<protein>
    <recommendedName>
        <fullName evidence="2">Superoxide dismutase copper/zinc binding domain-containing protein</fullName>
    </recommendedName>
</protein>
<organism evidence="3">
    <name type="scientific">viral metagenome</name>
    <dbReference type="NCBI Taxonomy" id="1070528"/>
    <lineage>
        <taxon>unclassified sequences</taxon>
        <taxon>metagenomes</taxon>
        <taxon>organismal metagenomes</taxon>
    </lineage>
</organism>
<keyword evidence="1" id="KW-0812">Transmembrane</keyword>
<dbReference type="EMBL" id="MN739613">
    <property type="protein sequence ID" value="QHT15722.1"/>
    <property type="molecule type" value="Genomic_DNA"/>
</dbReference>
<proteinExistence type="predicted"/>
<sequence length="181" mass="19174">MKFRDQTVNFVIIVVVIAIISYCSGYYVKEAFGSDSSLKTGVAIFKEPEVAGIVDISPEKDGVRINATFTYLVGYHGFHIHKAGDLRGKGCEGLCDHFNIGPASNHGGPPGSLGPRHTGDLGNVTKGTFTYFLKGVKLDDLIGRSLVVHADRDDLGQGGHSDSLTTGHSGARIACAIIGRA</sequence>
<reference evidence="3" key="1">
    <citation type="journal article" date="2020" name="Nature">
        <title>Giant virus diversity and host interactions through global metagenomics.</title>
        <authorList>
            <person name="Schulz F."/>
            <person name="Roux S."/>
            <person name="Paez-Espino D."/>
            <person name="Jungbluth S."/>
            <person name="Walsh D.A."/>
            <person name="Denef V.J."/>
            <person name="McMahon K.D."/>
            <person name="Konstantinidis K.T."/>
            <person name="Eloe-Fadrosh E.A."/>
            <person name="Kyrpides N.C."/>
            <person name="Woyke T."/>
        </authorList>
    </citation>
    <scope>NUCLEOTIDE SEQUENCE</scope>
    <source>
        <strain evidence="3">GVMAG-M-3300023174-176</strain>
    </source>
</reference>
<dbReference type="InterPro" id="IPR001424">
    <property type="entry name" value="SOD_Cu_Zn_dom"/>
</dbReference>
<feature type="transmembrane region" description="Helical" evidence="1">
    <location>
        <begin position="7"/>
        <end position="28"/>
    </location>
</feature>
<dbReference type="PANTHER" id="PTHR10003">
    <property type="entry name" value="SUPEROXIDE DISMUTASE CU-ZN -RELATED"/>
    <property type="match status" value="1"/>
</dbReference>
<dbReference type="SUPFAM" id="SSF49329">
    <property type="entry name" value="Cu,Zn superoxide dismutase-like"/>
    <property type="match status" value="1"/>
</dbReference>